<keyword evidence="2" id="KW-1185">Reference proteome</keyword>
<proteinExistence type="predicted"/>
<protein>
    <submittedName>
        <fullName evidence="1">Uncharacterized protein</fullName>
    </submittedName>
</protein>
<name>A0A9P7K3E2_9AGAR</name>
<sequence>MSERECTHIKGYVASELEHIDLNKYTTSVPGDCIWMEFNKIEERFENIPDEKQAWDLSPAMRVGGTQPVLVAGLCYVEGEPEPELPLELTESFDPGTPIVKLRLWEPAE</sequence>
<accession>A0A9P7K3E2</accession>
<dbReference type="Proteomes" id="UP000717328">
    <property type="component" value="Unassembled WGS sequence"/>
</dbReference>
<reference evidence="1" key="2">
    <citation type="submission" date="2021-10" db="EMBL/GenBank/DDBJ databases">
        <title>Phylogenomics reveals ancestral predisposition of the termite-cultivated fungus Termitomyces towards a domesticated lifestyle.</title>
        <authorList>
            <person name="Auxier B."/>
            <person name="Grum-Grzhimaylo A."/>
            <person name="Cardenas M.E."/>
            <person name="Lodge J.D."/>
            <person name="Laessoe T."/>
            <person name="Pedersen O."/>
            <person name="Smith M.E."/>
            <person name="Kuyper T.W."/>
            <person name="Franco-Molano E.A."/>
            <person name="Baroni T.J."/>
            <person name="Aanen D.K."/>
        </authorList>
    </citation>
    <scope>NUCLEOTIDE SEQUENCE</scope>
    <source>
        <strain evidence="1">D49</strain>
    </source>
</reference>
<organism evidence="1 2">
    <name type="scientific">Sphagnurus paluster</name>
    <dbReference type="NCBI Taxonomy" id="117069"/>
    <lineage>
        <taxon>Eukaryota</taxon>
        <taxon>Fungi</taxon>
        <taxon>Dikarya</taxon>
        <taxon>Basidiomycota</taxon>
        <taxon>Agaricomycotina</taxon>
        <taxon>Agaricomycetes</taxon>
        <taxon>Agaricomycetidae</taxon>
        <taxon>Agaricales</taxon>
        <taxon>Tricholomatineae</taxon>
        <taxon>Lyophyllaceae</taxon>
        <taxon>Sphagnurus</taxon>
    </lineage>
</organism>
<evidence type="ECO:0000313" key="1">
    <source>
        <dbReference type="EMBL" id="KAG5635278.1"/>
    </source>
</evidence>
<gene>
    <name evidence="1" type="ORF">H0H81_011841</name>
</gene>
<comment type="caution">
    <text evidence="1">The sequence shown here is derived from an EMBL/GenBank/DDBJ whole genome shotgun (WGS) entry which is preliminary data.</text>
</comment>
<reference evidence="1" key="1">
    <citation type="submission" date="2021-02" db="EMBL/GenBank/DDBJ databases">
        <authorList>
            <person name="Nieuwenhuis M."/>
            <person name="Van De Peppel L.J.J."/>
        </authorList>
    </citation>
    <scope>NUCLEOTIDE SEQUENCE</scope>
    <source>
        <strain evidence="1">D49</strain>
    </source>
</reference>
<evidence type="ECO:0000313" key="2">
    <source>
        <dbReference type="Proteomes" id="UP000717328"/>
    </source>
</evidence>
<dbReference type="AlphaFoldDB" id="A0A9P7K3E2"/>
<dbReference type="EMBL" id="JABCKI010006133">
    <property type="protein sequence ID" value="KAG5635278.1"/>
    <property type="molecule type" value="Genomic_DNA"/>
</dbReference>